<evidence type="ECO:0000256" key="3">
    <source>
        <dbReference type="ARBA" id="ARBA00022692"/>
    </source>
</evidence>
<comment type="catalytic activity">
    <reaction evidence="16">
        <text>K(+)(in) = K(+)(out)</text>
        <dbReference type="Rhea" id="RHEA:29463"/>
        <dbReference type="ChEBI" id="CHEBI:29103"/>
    </reaction>
</comment>
<dbReference type="Gene3D" id="1.20.58.390">
    <property type="entry name" value="Neurotransmitter-gated ion-channel transmembrane domain"/>
    <property type="match status" value="1"/>
</dbReference>
<evidence type="ECO:0000256" key="1">
    <source>
        <dbReference type="ARBA" id="ARBA00022448"/>
    </source>
</evidence>
<evidence type="ECO:0000256" key="14">
    <source>
        <dbReference type="ARBA" id="ARBA00023303"/>
    </source>
</evidence>
<evidence type="ECO:0000256" key="11">
    <source>
        <dbReference type="ARBA" id="ARBA00023180"/>
    </source>
</evidence>
<evidence type="ECO:0000313" key="24">
    <source>
        <dbReference type="RefSeq" id="XP_030062716.1"/>
    </source>
</evidence>
<keyword evidence="3 20" id="KW-0812">Transmembrane</keyword>
<dbReference type="GeneID" id="115472559"/>
<dbReference type="Gene3D" id="2.70.170.10">
    <property type="entry name" value="Neurotransmitter-gated ion-channel ligand-binding domain"/>
    <property type="match status" value="1"/>
</dbReference>
<evidence type="ECO:0000313" key="23">
    <source>
        <dbReference type="Proteomes" id="UP000515156"/>
    </source>
</evidence>
<evidence type="ECO:0000256" key="6">
    <source>
        <dbReference type="ARBA" id="ARBA00023018"/>
    </source>
</evidence>
<dbReference type="InterPro" id="IPR006201">
    <property type="entry name" value="Neur_channel"/>
</dbReference>
<dbReference type="Proteomes" id="UP000515156">
    <property type="component" value="Chromosome 6"/>
</dbReference>
<evidence type="ECO:0000259" key="21">
    <source>
        <dbReference type="Pfam" id="PF02931"/>
    </source>
</evidence>
<keyword evidence="8 20" id="KW-0472">Membrane</keyword>
<dbReference type="AlphaFoldDB" id="A0A6P7YCQ2"/>
<dbReference type="KEGG" id="muo:115472559"/>
<dbReference type="SUPFAM" id="SSF90112">
    <property type="entry name" value="Neurotransmitter-gated ion-channel transmembrane pore"/>
    <property type="match status" value="1"/>
</dbReference>
<evidence type="ECO:0000256" key="5">
    <source>
        <dbReference type="ARBA" id="ARBA00022989"/>
    </source>
</evidence>
<dbReference type="InterPro" id="IPR036719">
    <property type="entry name" value="Neuro-gated_channel_TM_sf"/>
</dbReference>
<keyword evidence="4" id="KW-0732">Signal</keyword>
<keyword evidence="12" id="KW-0628">Postsynaptic cell membrane</keyword>
<comment type="catalytic activity">
    <reaction evidence="18">
        <text>Ca(2+)(in) = Ca(2+)(out)</text>
        <dbReference type="Rhea" id="RHEA:29671"/>
        <dbReference type="ChEBI" id="CHEBI:29108"/>
    </reaction>
</comment>
<evidence type="ECO:0000256" key="19">
    <source>
        <dbReference type="ARBA" id="ARBA00037540"/>
    </source>
</evidence>
<dbReference type="InterPro" id="IPR036734">
    <property type="entry name" value="Neur_chan_lig-bd_sf"/>
</dbReference>
<evidence type="ECO:0000256" key="16">
    <source>
        <dbReference type="ARBA" id="ARBA00034430"/>
    </source>
</evidence>
<dbReference type="Pfam" id="PF02932">
    <property type="entry name" value="Neur_chan_memb"/>
    <property type="match status" value="1"/>
</dbReference>
<keyword evidence="2" id="KW-1003">Cell membrane</keyword>
<dbReference type="RefSeq" id="XP_030062716.1">
    <property type="nucleotide sequence ID" value="XM_030206856.1"/>
</dbReference>
<keyword evidence="1 20" id="KW-0813">Transport</keyword>
<keyword evidence="13" id="KW-1071">Ligand-gated ion channel</keyword>
<dbReference type="Pfam" id="PF02931">
    <property type="entry name" value="Neur_chan_LBD"/>
    <property type="match status" value="1"/>
</dbReference>
<dbReference type="PROSITE" id="PS00236">
    <property type="entry name" value="NEUROTR_ION_CHANNEL"/>
    <property type="match status" value="1"/>
</dbReference>
<keyword evidence="10" id="KW-0675">Receptor</keyword>
<keyword evidence="11" id="KW-0325">Glycoprotein</keyword>
<name>A0A6P7YCQ2_9AMPH</name>
<evidence type="ECO:0000256" key="20">
    <source>
        <dbReference type="RuleBase" id="RU000687"/>
    </source>
</evidence>
<feature type="transmembrane region" description="Helical" evidence="20">
    <location>
        <begin position="224"/>
        <end position="242"/>
    </location>
</feature>
<evidence type="ECO:0000256" key="9">
    <source>
        <dbReference type="ARBA" id="ARBA00023157"/>
    </source>
</evidence>
<evidence type="ECO:0000256" key="7">
    <source>
        <dbReference type="ARBA" id="ARBA00023065"/>
    </source>
</evidence>
<dbReference type="InterPro" id="IPR006202">
    <property type="entry name" value="Neur_chan_lig-bd"/>
</dbReference>
<protein>
    <submittedName>
        <fullName evidence="24">5-hydroxytryptamine receptor 3A-like</fullName>
    </submittedName>
</protein>
<keyword evidence="14 20" id="KW-0407">Ion channel</keyword>
<dbReference type="PRINTS" id="PR00252">
    <property type="entry name" value="NRIONCHANNEL"/>
</dbReference>
<dbReference type="GO" id="GO:0004888">
    <property type="term" value="F:transmembrane signaling receptor activity"/>
    <property type="evidence" value="ECO:0007669"/>
    <property type="project" value="InterPro"/>
</dbReference>
<keyword evidence="6" id="KW-0770">Synapse</keyword>
<feature type="transmembrane region" description="Helical" evidence="20">
    <location>
        <begin position="193"/>
        <end position="212"/>
    </location>
</feature>
<evidence type="ECO:0000259" key="22">
    <source>
        <dbReference type="Pfam" id="PF02932"/>
    </source>
</evidence>
<evidence type="ECO:0000256" key="17">
    <source>
        <dbReference type="ARBA" id="ARBA00036239"/>
    </source>
</evidence>
<evidence type="ECO:0000256" key="18">
    <source>
        <dbReference type="ARBA" id="ARBA00036634"/>
    </source>
</evidence>
<reference evidence="24" key="1">
    <citation type="submission" date="2025-08" db="UniProtKB">
        <authorList>
            <consortium name="RefSeq"/>
        </authorList>
    </citation>
    <scope>IDENTIFICATION</scope>
</reference>
<gene>
    <name evidence="24" type="primary">LOC115472559</name>
</gene>
<feature type="domain" description="Neurotransmitter-gated ion-channel transmembrane" evidence="22">
    <location>
        <begin position="200"/>
        <end position="298"/>
    </location>
</feature>
<dbReference type="OrthoDB" id="9907122at2759"/>
<dbReference type="FunFam" id="2.70.170.10:FF:000017">
    <property type="entry name" value="5-hydroxytryptamine receptor 3A"/>
    <property type="match status" value="1"/>
</dbReference>
<organism evidence="23 24">
    <name type="scientific">Microcaecilia unicolor</name>
    <dbReference type="NCBI Taxonomy" id="1415580"/>
    <lineage>
        <taxon>Eukaryota</taxon>
        <taxon>Metazoa</taxon>
        <taxon>Chordata</taxon>
        <taxon>Craniata</taxon>
        <taxon>Vertebrata</taxon>
        <taxon>Euteleostomi</taxon>
        <taxon>Amphibia</taxon>
        <taxon>Gymnophiona</taxon>
        <taxon>Siphonopidae</taxon>
        <taxon>Microcaecilia</taxon>
    </lineage>
</organism>
<evidence type="ECO:0000256" key="12">
    <source>
        <dbReference type="ARBA" id="ARBA00023257"/>
    </source>
</evidence>
<dbReference type="SUPFAM" id="SSF63712">
    <property type="entry name" value="Nicotinic receptor ligand binding domain-like"/>
    <property type="match status" value="1"/>
</dbReference>
<feature type="transmembrane region" description="Helical" evidence="20">
    <location>
        <begin position="377"/>
        <end position="395"/>
    </location>
</feature>
<dbReference type="InParanoid" id="A0A6P7YCQ2"/>
<evidence type="ECO:0000256" key="13">
    <source>
        <dbReference type="ARBA" id="ARBA00023286"/>
    </source>
</evidence>
<keyword evidence="9" id="KW-1015">Disulfide bond</keyword>
<dbReference type="PANTHER" id="PTHR18945">
    <property type="entry name" value="NEUROTRANSMITTER GATED ION CHANNEL"/>
    <property type="match status" value="1"/>
</dbReference>
<evidence type="ECO:0000256" key="8">
    <source>
        <dbReference type="ARBA" id="ARBA00023136"/>
    </source>
</evidence>
<comment type="catalytic activity">
    <reaction evidence="17">
        <text>Na(+)(in) = Na(+)(out)</text>
        <dbReference type="Rhea" id="RHEA:34963"/>
        <dbReference type="ChEBI" id="CHEBI:29101"/>
    </reaction>
</comment>
<keyword evidence="7 20" id="KW-0406">Ion transport</keyword>
<accession>A0A6P7YCQ2</accession>
<evidence type="ECO:0000256" key="15">
    <source>
        <dbReference type="ARBA" id="ARBA00034104"/>
    </source>
</evidence>
<keyword evidence="5 20" id="KW-1133">Transmembrane helix</keyword>
<evidence type="ECO:0000256" key="4">
    <source>
        <dbReference type="ARBA" id="ARBA00022729"/>
    </source>
</evidence>
<dbReference type="InterPro" id="IPR018000">
    <property type="entry name" value="Neurotransmitter_ion_chnl_CS"/>
</dbReference>
<feature type="domain" description="Neurotransmitter-gated ion-channel ligand-binding" evidence="21">
    <location>
        <begin position="32"/>
        <end position="192"/>
    </location>
</feature>
<comment type="subcellular location">
    <subcellularLocation>
        <location evidence="15">Postsynaptic cell membrane</location>
        <topology evidence="15">Multi-pass membrane protein</topology>
    </subcellularLocation>
</comment>
<dbReference type="InterPro" id="IPR038050">
    <property type="entry name" value="Neuro_actylchol_rec"/>
</dbReference>
<comment type="function">
    <text evidence="19">Forms serotonin (5-hydroxytryptamine/5-HT3)-activated cation-selective channel complexes, which when activated cause fast, depolarizing responses in neurons.</text>
</comment>
<sequence>MSGVNFIPIPEYVGGEQEIELSFSQTSINKRFIFQHWKNEFLSWNPQDFCNITYITLPVNLFWVPDIFFVEQVGEDKAPQMPYIKLMHNGTMAIGGPHQIISTCNLDVNKFPFDTQSCELSISLWLHSGILMKIKAAANTAQVTRRSKKLYLSTGEWNFNKIKIRSKNVAGVSEESMEYSSIFYEISMTRRPVLYVLNLLLPTTCFLILDIAISSIPGNYGDKISFKITLILGVSVLSLLLNEILPSTSNNPPIIALFFTGSFMFMITGLLEIFFLLYLKEKPQHPLPRLINQMLKYFKRDKKKTKMSHDSNLVCIPNEALGKPRDLSPMKTDNEEIRLLKKIHSEVQLIEMQVALIKSQDPAHTEKASALAAIERGIFYIHMSCIILFCVILALKWTSTI</sequence>
<dbReference type="GO" id="GO:0045211">
    <property type="term" value="C:postsynaptic membrane"/>
    <property type="evidence" value="ECO:0007669"/>
    <property type="project" value="UniProtKB-SubCell"/>
</dbReference>
<proteinExistence type="inferred from homology"/>
<comment type="similarity">
    <text evidence="20">Belongs to the ligand-gated ion channel (TC 1.A.9) family.</text>
</comment>
<feature type="transmembrane region" description="Helical" evidence="20">
    <location>
        <begin position="254"/>
        <end position="279"/>
    </location>
</feature>
<dbReference type="GO" id="GO:0005230">
    <property type="term" value="F:extracellular ligand-gated monoatomic ion channel activity"/>
    <property type="evidence" value="ECO:0007669"/>
    <property type="project" value="InterPro"/>
</dbReference>
<keyword evidence="23" id="KW-1185">Reference proteome</keyword>
<dbReference type="InterPro" id="IPR006029">
    <property type="entry name" value="Neurotrans-gated_channel_TM"/>
</dbReference>
<evidence type="ECO:0000256" key="10">
    <source>
        <dbReference type="ARBA" id="ARBA00023170"/>
    </source>
</evidence>
<evidence type="ECO:0000256" key="2">
    <source>
        <dbReference type="ARBA" id="ARBA00022475"/>
    </source>
</evidence>